<keyword evidence="1 10" id="KW-1003">Cell membrane</keyword>
<keyword evidence="2 10" id="KW-0444">Lipid biosynthesis</keyword>
<dbReference type="EC" id="3.6.1.54" evidence="10"/>
<feature type="domain" description="Calcineurin-like phosphoesterase" evidence="11">
    <location>
        <begin position="4"/>
        <end position="201"/>
    </location>
</feature>
<keyword evidence="6 10" id="KW-0378">Hydrolase</keyword>
<dbReference type="Gene3D" id="3.60.21.10">
    <property type="match status" value="1"/>
</dbReference>
<dbReference type="GO" id="GO:0005737">
    <property type="term" value="C:cytoplasm"/>
    <property type="evidence" value="ECO:0007669"/>
    <property type="project" value="InterPro"/>
</dbReference>
<dbReference type="InterPro" id="IPR029052">
    <property type="entry name" value="Metallo-depent_PP-like"/>
</dbReference>
<feature type="binding site" evidence="10">
    <location>
        <position position="169"/>
    </location>
    <ligand>
        <name>substrate</name>
    </ligand>
</feature>
<comment type="caution">
    <text evidence="12">The sequence shown here is derived from an EMBL/GenBank/DDBJ whole genome shotgun (WGS) entry which is preliminary data.</text>
</comment>
<comment type="subcellular location">
    <subcellularLocation>
        <location evidence="10">Cell inner membrane</location>
        <topology evidence="10">Peripheral membrane protein</topology>
        <orientation evidence="10">Cytoplasmic side</orientation>
    </subcellularLocation>
</comment>
<dbReference type="InterPro" id="IPR043461">
    <property type="entry name" value="LpxH-like"/>
</dbReference>
<dbReference type="Pfam" id="PF00149">
    <property type="entry name" value="Metallophos"/>
    <property type="match status" value="1"/>
</dbReference>
<dbReference type="InterPro" id="IPR004843">
    <property type="entry name" value="Calcineurin-like_PHP"/>
</dbReference>
<comment type="cofactor">
    <cofactor evidence="10">
        <name>Mn(2+)</name>
        <dbReference type="ChEBI" id="CHEBI:29035"/>
    </cofactor>
    <text evidence="10">Binds 2 Mn(2+) ions per subunit in a binuclear metal center.</text>
</comment>
<feature type="binding site" evidence="10">
    <location>
        <position position="197"/>
    </location>
    <ligand>
        <name>substrate</name>
    </ligand>
</feature>
<dbReference type="CDD" id="cd07398">
    <property type="entry name" value="MPP_YbbF-LpxH"/>
    <property type="match status" value="1"/>
</dbReference>
<dbReference type="UniPathway" id="UPA00359">
    <property type="reaction ID" value="UER00480"/>
</dbReference>
<dbReference type="GO" id="GO:0030145">
    <property type="term" value="F:manganese ion binding"/>
    <property type="evidence" value="ECO:0007669"/>
    <property type="project" value="UniProtKB-UniRule"/>
</dbReference>
<evidence type="ECO:0000256" key="1">
    <source>
        <dbReference type="ARBA" id="ARBA00022475"/>
    </source>
</evidence>
<comment type="similarity">
    <text evidence="10">Belongs to the LpxH family.</text>
</comment>
<keyword evidence="9 10" id="KW-0464">Manganese</keyword>
<dbReference type="PANTHER" id="PTHR34990">
    <property type="entry name" value="UDP-2,3-DIACYLGLUCOSAMINE HYDROLASE-RELATED"/>
    <property type="match status" value="1"/>
</dbReference>
<dbReference type="GO" id="GO:0009245">
    <property type="term" value="P:lipid A biosynthetic process"/>
    <property type="evidence" value="ECO:0007669"/>
    <property type="project" value="UniProtKB-UniRule"/>
</dbReference>
<evidence type="ECO:0000256" key="6">
    <source>
        <dbReference type="ARBA" id="ARBA00022801"/>
    </source>
</evidence>
<feature type="binding site" evidence="10">
    <location>
        <position position="166"/>
    </location>
    <ligand>
        <name>substrate</name>
    </ligand>
</feature>
<feature type="binding site" evidence="10">
    <location>
        <position position="12"/>
    </location>
    <ligand>
        <name>Mn(2+)</name>
        <dbReference type="ChEBI" id="CHEBI:29035"/>
        <label>1</label>
    </ligand>
</feature>
<dbReference type="GO" id="GO:0019897">
    <property type="term" value="C:extrinsic component of plasma membrane"/>
    <property type="evidence" value="ECO:0007669"/>
    <property type="project" value="UniProtKB-UniRule"/>
</dbReference>
<feature type="binding site" evidence="10">
    <location>
        <position position="43"/>
    </location>
    <ligand>
        <name>Mn(2+)</name>
        <dbReference type="ChEBI" id="CHEBI:29035"/>
        <label>1</label>
    </ligand>
</feature>
<dbReference type="AlphaFoldDB" id="A0A2A5BAS9"/>
<feature type="binding site" evidence="10">
    <location>
        <position position="197"/>
    </location>
    <ligand>
        <name>Mn(2+)</name>
        <dbReference type="ChEBI" id="CHEBI:29035"/>
        <label>2</label>
    </ligand>
</feature>
<comment type="function">
    <text evidence="10">Hydrolyzes the pyrophosphate bond of UDP-2,3-diacylglucosamine to yield 2,3-diacylglucosamine 1-phosphate (lipid X) and UMP by catalyzing the attack of water at the alpha-P atom. Involved in the biosynthesis of lipid A, a phosphorylated glycolipid that anchors the lipopolysaccharide to the outer membrane of the cell.</text>
</comment>
<gene>
    <name evidence="10" type="primary">lpxH</name>
    <name evidence="12" type="ORF">COA96_00205</name>
</gene>
<evidence type="ECO:0000256" key="10">
    <source>
        <dbReference type="HAMAP-Rule" id="MF_00575"/>
    </source>
</evidence>
<keyword evidence="3 10" id="KW-0997">Cell inner membrane</keyword>
<name>A0A2A5BAS9_9GAMM</name>
<feature type="binding site" evidence="10">
    <location>
        <position position="10"/>
    </location>
    <ligand>
        <name>Mn(2+)</name>
        <dbReference type="ChEBI" id="CHEBI:29035"/>
        <label>1</label>
    </ligand>
</feature>
<evidence type="ECO:0000256" key="3">
    <source>
        <dbReference type="ARBA" id="ARBA00022519"/>
    </source>
</evidence>
<accession>A0A2A5BAS9</accession>
<dbReference type="InterPro" id="IPR010138">
    <property type="entry name" value="UDP-diacylglucosamine_Hdrlase"/>
</dbReference>
<dbReference type="NCBIfam" id="NF003743">
    <property type="entry name" value="PRK05340.1"/>
    <property type="match status" value="1"/>
</dbReference>
<dbReference type="SUPFAM" id="SSF56300">
    <property type="entry name" value="Metallo-dependent phosphatases"/>
    <property type="match status" value="1"/>
</dbReference>
<dbReference type="EMBL" id="NVVJ01000001">
    <property type="protein sequence ID" value="PCJ28643.1"/>
    <property type="molecule type" value="Genomic_DNA"/>
</dbReference>
<comment type="pathway">
    <text evidence="10">Glycolipid biosynthesis; lipid IV(A) biosynthesis; lipid IV(A) from (3R)-3-hydroxytetradecanoyl-[acyl-carrier-protein] and UDP-N-acetyl-alpha-D-glucosamine: step 4/6.</text>
</comment>
<organism evidence="12 13">
    <name type="scientific">SAR86 cluster bacterium</name>
    <dbReference type="NCBI Taxonomy" id="2030880"/>
    <lineage>
        <taxon>Bacteria</taxon>
        <taxon>Pseudomonadati</taxon>
        <taxon>Pseudomonadota</taxon>
        <taxon>Gammaproteobacteria</taxon>
        <taxon>SAR86 cluster</taxon>
    </lineage>
</organism>
<dbReference type="GO" id="GO:0008758">
    <property type="term" value="F:UDP-2,3-diacylglucosamine hydrolase activity"/>
    <property type="evidence" value="ECO:0007669"/>
    <property type="project" value="UniProtKB-UniRule"/>
</dbReference>
<reference evidence="13" key="1">
    <citation type="submission" date="2017-08" db="EMBL/GenBank/DDBJ databases">
        <title>A dynamic microbial community with high functional redundancy inhabits the cold, oxic subseafloor aquifer.</title>
        <authorList>
            <person name="Tully B.J."/>
            <person name="Wheat C.G."/>
            <person name="Glazer B.T."/>
            <person name="Huber J.A."/>
        </authorList>
    </citation>
    <scope>NUCLEOTIDE SEQUENCE [LARGE SCALE GENOMIC DNA]</scope>
</reference>
<feature type="binding site" evidence="10">
    <location>
        <begin position="81"/>
        <end position="82"/>
    </location>
    <ligand>
        <name>substrate</name>
    </ligand>
</feature>
<feature type="binding site" evidence="10">
    <location>
        <position position="124"/>
    </location>
    <ligand>
        <name>substrate</name>
    </ligand>
</feature>
<dbReference type="Proteomes" id="UP000218327">
    <property type="component" value="Unassembled WGS sequence"/>
</dbReference>
<feature type="binding site" evidence="10">
    <location>
        <position position="43"/>
    </location>
    <ligand>
        <name>Mn(2+)</name>
        <dbReference type="ChEBI" id="CHEBI:29035"/>
        <label>2</label>
    </ligand>
</feature>
<evidence type="ECO:0000256" key="2">
    <source>
        <dbReference type="ARBA" id="ARBA00022516"/>
    </source>
</evidence>
<protein>
    <recommendedName>
        <fullName evidence="10">UDP-2,3-diacylglucosamine hydrolase</fullName>
        <ecNumber evidence="10">3.6.1.54</ecNumber>
    </recommendedName>
    <alternativeName>
        <fullName evidence="10">UDP-2,3-diacylglucosamine diphosphatase</fullName>
    </alternativeName>
</protein>
<keyword evidence="5 10" id="KW-0479">Metal-binding</keyword>
<proteinExistence type="inferred from homology"/>
<feature type="binding site" evidence="10">
    <location>
        <position position="81"/>
    </location>
    <ligand>
        <name>Mn(2+)</name>
        <dbReference type="ChEBI" id="CHEBI:29035"/>
        <label>2</label>
    </ligand>
</feature>
<evidence type="ECO:0000256" key="7">
    <source>
        <dbReference type="ARBA" id="ARBA00023098"/>
    </source>
</evidence>
<evidence type="ECO:0000313" key="13">
    <source>
        <dbReference type="Proteomes" id="UP000218327"/>
    </source>
</evidence>
<evidence type="ECO:0000256" key="9">
    <source>
        <dbReference type="ARBA" id="ARBA00023211"/>
    </source>
</evidence>
<evidence type="ECO:0000256" key="5">
    <source>
        <dbReference type="ARBA" id="ARBA00022723"/>
    </source>
</evidence>
<evidence type="ECO:0000313" key="12">
    <source>
        <dbReference type="EMBL" id="PCJ28643.1"/>
    </source>
</evidence>
<dbReference type="NCBIfam" id="TIGR01854">
    <property type="entry name" value="lipid_A_lpxH"/>
    <property type="match status" value="1"/>
</dbReference>
<dbReference type="HAMAP" id="MF_00575">
    <property type="entry name" value="LpxH"/>
    <property type="match status" value="1"/>
</dbReference>
<comment type="catalytic activity">
    <reaction evidence="10">
        <text>UDP-2-N,3-O-bis[(3R)-3-hydroxytetradecanoyl]-alpha-D-glucosamine + H2O = 2-N,3-O-bis[(3R)-3-hydroxytetradecanoyl]-alpha-D-glucosaminyl 1-phosphate + UMP + 2 H(+)</text>
        <dbReference type="Rhea" id="RHEA:25213"/>
        <dbReference type="ChEBI" id="CHEBI:15377"/>
        <dbReference type="ChEBI" id="CHEBI:15378"/>
        <dbReference type="ChEBI" id="CHEBI:57865"/>
        <dbReference type="ChEBI" id="CHEBI:57957"/>
        <dbReference type="ChEBI" id="CHEBI:78847"/>
        <dbReference type="EC" id="3.6.1.54"/>
    </reaction>
</comment>
<sequence>MSSSILLISDLHLEDSRPDITQALLAFLTSNKAQCSALYILGDLFEVWIGDDEQSELANIVAAALLEFSSAGSSIQLMHGNRDFLLGADYAKQCGASLISDPTEIETDYGPVLLLHGDSLCSDDTDYIEFRNMVRQESWQQEFLAQSLDKRRAFAQKARERSRMATSTKDNSIMDVNQSEVENLLIKAEKVTMIHGHTHRPAVHDFALKLSTGSTSKARRVVLGDWDQRGWYVEVTAEGIKLENFPFTLEE</sequence>
<keyword evidence="7 10" id="KW-0443">Lipid metabolism</keyword>
<feature type="binding site" evidence="10">
    <location>
        <position position="116"/>
    </location>
    <ligand>
        <name>Mn(2+)</name>
        <dbReference type="ChEBI" id="CHEBI:29035"/>
        <label>2</label>
    </ligand>
</feature>
<feature type="binding site" evidence="10">
    <location>
        <position position="199"/>
    </location>
    <ligand>
        <name>Mn(2+)</name>
        <dbReference type="ChEBI" id="CHEBI:29035"/>
        <label>1</label>
    </ligand>
</feature>
<keyword evidence="8 10" id="KW-0472">Membrane</keyword>
<dbReference type="PANTHER" id="PTHR34990:SF1">
    <property type="entry name" value="UDP-2,3-DIACYLGLUCOSAMINE HYDROLASE"/>
    <property type="match status" value="1"/>
</dbReference>
<feature type="binding site" evidence="10">
    <location>
        <position position="162"/>
    </location>
    <ligand>
        <name>substrate</name>
    </ligand>
</feature>
<evidence type="ECO:0000259" key="11">
    <source>
        <dbReference type="Pfam" id="PF00149"/>
    </source>
</evidence>
<keyword evidence="4 10" id="KW-0441">Lipid A biosynthesis</keyword>
<evidence type="ECO:0000256" key="4">
    <source>
        <dbReference type="ARBA" id="ARBA00022556"/>
    </source>
</evidence>
<evidence type="ECO:0000256" key="8">
    <source>
        <dbReference type="ARBA" id="ARBA00023136"/>
    </source>
</evidence>